<dbReference type="InterPro" id="IPR049730">
    <property type="entry name" value="SNF2/RAD54-like_C"/>
</dbReference>
<reference evidence="7 8" key="1">
    <citation type="journal article" date="2016" name="Mol. Biol. Evol.">
        <title>Comparative Genomics of Early-Diverging Mushroom-Forming Fungi Provides Insights into the Origins of Lignocellulose Decay Capabilities.</title>
        <authorList>
            <person name="Nagy L.G."/>
            <person name="Riley R."/>
            <person name="Tritt A."/>
            <person name="Adam C."/>
            <person name="Daum C."/>
            <person name="Floudas D."/>
            <person name="Sun H."/>
            <person name="Yadav J.S."/>
            <person name="Pangilinan J."/>
            <person name="Larsson K.H."/>
            <person name="Matsuura K."/>
            <person name="Barry K."/>
            <person name="Labutti K."/>
            <person name="Kuo R."/>
            <person name="Ohm R.A."/>
            <person name="Bhattacharya S.S."/>
            <person name="Shirouzu T."/>
            <person name="Yoshinaga Y."/>
            <person name="Martin F.M."/>
            <person name="Grigoriev I.V."/>
            <person name="Hibbett D.S."/>
        </authorList>
    </citation>
    <scope>NUCLEOTIDE SEQUENCE [LARGE SCALE GENOMIC DNA]</scope>
    <source>
        <strain evidence="7 8">TUFC12733</strain>
    </source>
</reference>
<dbReference type="InterPro" id="IPR027417">
    <property type="entry name" value="P-loop_NTPase"/>
</dbReference>
<dbReference type="PROSITE" id="PS51194">
    <property type="entry name" value="HELICASE_CTER"/>
    <property type="match status" value="1"/>
</dbReference>
<dbReference type="Pfam" id="PF00176">
    <property type="entry name" value="SNF2-rel_dom"/>
    <property type="match status" value="1"/>
</dbReference>
<dbReference type="PANTHER" id="PTHR45626:SF14">
    <property type="entry name" value="ATP-DEPENDENT DNA HELICASE (EUROFUNG)"/>
    <property type="match status" value="1"/>
</dbReference>
<evidence type="ECO:0000259" key="5">
    <source>
        <dbReference type="PROSITE" id="PS51192"/>
    </source>
</evidence>
<dbReference type="PROSITE" id="PS51192">
    <property type="entry name" value="HELICASE_ATP_BIND_1"/>
    <property type="match status" value="1"/>
</dbReference>
<dbReference type="GO" id="GO:0006281">
    <property type="term" value="P:DNA repair"/>
    <property type="evidence" value="ECO:0007669"/>
    <property type="project" value="TreeGrafter"/>
</dbReference>
<name>A0A167PVX1_CALVF</name>
<dbReference type="GO" id="GO:0005634">
    <property type="term" value="C:nucleus"/>
    <property type="evidence" value="ECO:0007669"/>
    <property type="project" value="TreeGrafter"/>
</dbReference>
<evidence type="ECO:0000259" key="6">
    <source>
        <dbReference type="PROSITE" id="PS51194"/>
    </source>
</evidence>
<keyword evidence="1" id="KW-0547">Nucleotide-binding</keyword>
<sequence length="726" mass="80811">MPGSSGNPISIPTNAPLGSRVNPYAHYIPPSQLPPSRFNGARSDLDVDGVAEVYVTPDEAHKALQDLFQSSVGDAEIEGVDMERDSHVDGFRDTIKLMPHQVKGRMWMKSREEGKAKGGILADDMGLGKTIQTFTRIVDGKRTDPERVEGYARSTLIVCPVGLIKQWKEELNKMTVGLRVVEHHGSGRAKDASVLERADVVITSYSVVTSEHAAAGGGSDQSEKPKKSKAKPKTKNALDEFIVSDSGDESDEFAKKVVKKTKKRIACPLFEVDWLRIVLDEAQNIKNKSAKMSIGCCSLSGKYKWCLTGTPIQNSVDDLYPLLKFLGVKPLNDWTQFRQHISQPVKAGKPARPMKRLQVILKVIMLRRTKQDQVNGQPLLKLPPREVQVVQCEFDKDEEDFYKALQERTTLTFNKFLKRGDVMKNYTSVLVLLLRMRQACGHPGLVSKDFGEEKDALEPKLAKNDTEEQEVTRQEGDELADLMGKMSVGDKAAMCKICLEPLAVHRPDPDDSDDSVVAIPRNEAAFPKKSRASGVGSNLPPSSAKIRKIIELLTDIADRSNRQEKTIIFSQFTGMLDLVEPFLKHHGIKFSRIDGSLRPTEREMAINKIKDDKATTVILISFKAGGVGLNLVCCNNVILVDLWWNPALEDQAFDRAHRLGQTRAVNIYKLVIENTVEDRILTLQEKKREVATVALSGGKLSKNKLELNDLIALFRPSSKHDDDDDD</sequence>
<evidence type="ECO:0000256" key="2">
    <source>
        <dbReference type="ARBA" id="ARBA00022801"/>
    </source>
</evidence>
<evidence type="ECO:0000313" key="8">
    <source>
        <dbReference type="Proteomes" id="UP000076738"/>
    </source>
</evidence>
<dbReference type="GO" id="GO:0016787">
    <property type="term" value="F:hydrolase activity"/>
    <property type="evidence" value="ECO:0007669"/>
    <property type="project" value="UniProtKB-KW"/>
</dbReference>
<feature type="domain" description="Helicase C-terminal" evidence="6">
    <location>
        <begin position="548"/>
        <end position="706"/>
    </location>
</feature>
<proteinExistence type="predicted"/>
<dbReference type="Pfam" id="PF00271">
    <property type="entry name" value="Helicase_C"/>
    <property type="match status" value="1"/>
</dbReference>
<dbReference type="PANTHER" id="PTHR45626">
    <property type="entry name" value="TRANSCRIPTION TERMINATION FACTOR 2-RELATED"/>
    <property type="match status" value="1"/>
</dbReference>
<dbReference type="InterPro" id="IPR038718">
    <property type="entry name" value="SNF2-like_sf"/>
</dbReference>
<protein>
    <submittedName>
        <fullName evidence="7">Uncharacterized protein</fullName>
    </submittedName>
</protein>
<dbReference type="SMART" id="SM00487">
    <property type="entry name" value="DEXDc"/>
    <property type="match status" value="1"/>
</dbReference>
<dbReference type="GO" id="GO:0005524">
    <property type="term" value="F:ATP binding"/>
    <property type="evidence" value="ECO:0007669"/>
    <property type="project" value="UniProtKB-KW"/>
</dbReference>
<dbReference type="STRING" id="1330018.A0A167PVX1"/>
<feature type="region of interest" description="Disordered" evidence="4">
    <location>
        <begin position="213"/>
        <end position="233"/>
    </location>
</feature>
<evidence type="ECO:0000256" key="1">
    <source>
        <dbReference type="ARBA" id="ARBA00022741"/>
    </source>
</evidence>
<keyword evidence="8" id="KW-1185">Reference proteome</keyword>
<dbReference type="CDD" id="cd18793">
    <property type="entry name" value="SF2_C_SNF"/>
    <property type="match status" value="1"/>
</dbReference>
<dbReference type="GO" id="GO:0008094">
    <property type="term" value="F:ATP-dependent activity, acting on DNA"/>
    <property type="evidence" value="ECO:0007669"/>
    <property type="project" value="TreeGrafter"/>
</dbReference>
<dbReference type="EMBL" id="KV417273">
    <property type="protein sequence ID" value="KZO99167.1"/>
    <property type="molecule type" value="Genomic_DNA"/>
</dbReference>
<evidence type="ECO:0000256" key="3">
    <source>
        <dbReference type="ARBA" id="ARBA00022840"/>
    </source>
</evidence>
<organism evidence="7 8">
    <name type="scientific">Calocera viscosa (strain TUFC12733)</name>
    <dbReference type="NCBI Taxonomy" id="1330018"/>
    <lineage>
        <taxon>Eukaryota</taxon>
        <taxon>Fungi</taxon>
        <taxon>Dikarya</taxon>
        <taxon>Basidiomycota</taxon>
        <taxon>Agaricomycotina</taxon>
        <taxon>Dacrymycetes</taxon>
        <taxon>Dacrymycetales</taxon>
        <taxon>Dacrymycetaceae</taxon>
        <taxon>Calocera</taxon>
    </lineage>
</organism>
<dbReference type="SUPFAM" id="SSF52540">
    <property type="entry name" value="P-loop containing nucleoside triphosphate hydrolases"/>
    <property type="match status" value="2"/>
</dbReference>
<dbReference type="SMART" id="SM00490">
    <property type="entry name" value="HELICc"/>
    <property type="match status" value="1"/>
</dbReference>
<dbReference type="Gene3D" id="3.40.50.10810">
    <property type="entry name" value="Tandem AAA-ATPase domain"/>
    <property type="match status" value="2"/>
</dbReference>
<dbReference type="Gene3D" id="3.40.50.300">
    <property type="entry name" value="P-loop containing nucleotide triphosphate hydrolases"/>
    <property type="match status" value="1"/>
</dbReference>
<dbReference type="InterPro" id="IPR014001">
    <property type="entry name" value="Helicase_ATP-bd"/>
</dbReference>
<evidence type="ECO:0000256" key="4">
    <source>
        <dbReference type="SAM" id="MobiDB-lite"/>
    </source>
</evidence>
<dbReference type="InterPro" id="IPR001650">
    <property type="entry name" value="Helicase_C-like"/>
</dbReference>
<gene>
    <name evidence="7" type="ORF">CALVIDRAFT_477641</name>
</gene>
<dbReference type="AlphaFoldDB" id="A0A167PVX1"/>
<evidence type="ECO:0000313" key="7">
    <source>
        <dbReference type="EMBL" id="KZO99167.1"/>
    </source>
</evidence>
<dbReference type="CDD" id="cd18008">
    <property type="entry name" value="DEXDc_SHPRH-like"/>
    <property type="match status" value="1"/>
</dbReference>
<dbReference type="Proteomes" id="UP000076738">
    <property type="component" value="Unassembled WGS sequence"/>
</dbReference>
<feature type="domain" description="Helicase ATP-binding" evidence="5">
    <location>
        <begin position="110"/>
        <end position="329"/>
    </location>
</feature>
<keyword evidence="2" id="KW-0378">Hydrolase</keyword>
<keyword evidence="3" id="KW-0067">ATP-binding</keyword>
<dbReference type="InterPro" id="IPR050628">
    <property type="entry name" value="SNF2_RAD54_helicase_TF"/>
</dbReference>
<accession>A0A167PVX1</accession>
<dbReference type="OrthoDB" id="423559at2759"/>
<dbReference type="InterPro" id="IPR000330">
    <property type="entry name" value="SNF2_N"/>
</dbReference>